<dbReference type="PANTHER" id="PTHR48081">
    <property type="entry name" value="AB HYDROLASE SUPERFAMILY PROTEIN C4A8.06C"/>
    <property type="match status" value="1"/>
</dbReference>
<dbReference type="SUPFAM" id="SSF53474">
    <property type="entry name" value="alpha/beta-Hydrolases"/>
    <property type="match status" value="1"/>
</dbReference>
<evidence type="ECO:0000256" key="1">
    <source>
        <dbReference type="ARBA" id="ARBA00022801"/>
    </source>
</evidence>
<accession>A0A4U6DAC5</accession>
<keyword evidence="6" id="KW-1185">Reference proteome</keyword>
<proteinExistence type="predicted"/>
<name>A0A4U6DAC5_9BACT</name>
<dbReference type="AlphaFoldDB" id="A0A4U6DAC5"/>
<dbReference type="GO" id="GO:0016787">
    <property type="term" value="F:hydrolase activity"/>
    <property type="evidence" value="ECO:0007669"/>
    <property type="project" value="UniProtKB-KW"/>
</dbReference>
<protein>
    <submittedName>
        <fullName evidence="5">Alpha/beta hydrolase</fullName>
    </submittedName>
</protein>
<dbReference type="InterPro" id="IPR029058">
    <property type="entry name" value="AB_hydrolase_fold"/>
</dbReference>
<feature type="signal peptide" evidence="3">
    <location>
        <begin position="1"/>
        <end position="23"/>
    </location>
</feature>
<dbReference type="InterPro" id="IPR002018">
    <property type="entry name" value="CarbesteraseB"/>
</dbReference>
<reference evidence="5 6" key="1">
    <citation type="submission" date="2019-05" db="EMBL/GenBank/DDBJ databases">
        <title>Dyadobacter AR-3-8 sp. nov., isolated from arctic soil.</title>
        <authorList>
            <person name="Chaudhary D.K."/>
        </authorList>
    </citation>
    <scope>NUCLEOTIDE SEQUENCE [LARGE SCALE GENOMIC DNA]</scope>
    <source>
        <strain evidence="5 6">AR-3-8</strain>
    </source>
</reference>
<dbReference type="PANTHER" id="PTHR48081:SF8">
    <property type="entry name" value="ALPHA_BETA HYDROLASE FOLD-3 DOMAIN-CONTAINING PROTEIN-RELATED"/>
    <property type="match status" value="1"/>
</dbReference>
<evidence type="ECO:0000256" key="2">
    <source>
        <dbReference type="SAM" id="MobiDB-lite"/>
    </source>
</evidence>
<sequence>MPYNICIRLLIIVITTSVFFSCASTSQPDPDGGTTDPDGGSTNPMDTIAFPFPDTTAFAKINKTDSILGNSLRFGDVDIFQEAALESKTGIYNKAKDYTGKAVDLNFSFLAPAADTLKKRPFVLFVHEGAFVYGTLDNEMGKAKSFAQKGYATASINYRLGFNGGSQTNVCGGNKQELIRTIYRAVQDTYAALFYFTSNAETLGIDVSQIFLAGSSAGNITISSLAYTKEADFEVLDPGIVKLLGSLDPHQTAKRFKLRALLTSLGYGLLKGSSFSVSTAKPTIFFQRTGDNVLPYESGSLFFCSSYPVISGAKTTTDQLVTFKMPFELNYEPEIGHLLSYPESYISQHYALFVKRFWKKDNRQIISERYAVISDKKIN</sequence>
<dbReference type="Gene3D" id="3.40.50.1820">
    <property type="entry name" value="alpha/beta hydrolase"/>
    <property type="match status" value="1"/>
</dbReference>
<feature type="chain" id="PRO_5020264360" evidence="3">
    <location>
        <begin position="24"/>
        <end position="379"/>
    </location>
</feature>
<dbReference type="Proteomes" id="UP000304900">
    <property type="component" value="Unassembled WGS sequence"/>
</dbReference>
<gene>
    <name evidence="5" type="ORF">FDK13_16280</name>
</gene>
<evidence type="ECO:0000313" key="6">
    <source>
        <dbReference type="Proteomes" id="UP000304900"/>
    </source>
</evidence>
<dbReference type="OrthoDB" id="9777975at2"/>
<feature type="domain" description="Carboxylesterase type B" evidence="4">
    <location>
        <begin position="111"/>
        <end position="229"/>
    </location>
</feature>
<dbReference type="InterPro" id="IPR050300">
    <property type="entry name" value="GDXG_lipolytic_enzyme"/>
</dbReference>
<dbReference type="Pfam" id="PF00135">
    <property type="entry name" value="COesterase"/>
    <property type="match status" value="1"/>
</dbReference>
<evidence type="ECO:0000259" key="4">
    <source>
        <dbReference type="Pfam" id="PF00135"/>
    </source>
</evidence>
<evidence type="ECO:0000256" key="3">
    <source>
        <dbReference type="SAM" id="SignalP"/>
    </source>
</evidence>
<dbReference type="RefSeq" id="WP_137341064.1">
    <property type="nucleotide sequence ID" value="NZ_BSQH01000013.1"/>
</dbReference>
<dbReference type="EMBL" id="SZVO01000007">
    <property type="protein sequence ID" value="TKT91204.1"/>
    <property type="molecule type" value="Genomic_DNA"/>
</dbReference>
<evidence type="ECO:0000313" key="5">
    <source>
        <dbReference type="EMBL" id="TKT91204.1"/>
    </source>
</evidence>
<organism evidence="5 6">
    <name type="scientific">Dyadobacter frigoris</name>
    <dbReference type="NCBI Taxonomy" id="2576211"/>
    <lineage>
        <taxon>Bacteria</taxon>
        <taxon>Pseudomonadati</taxon>
        <taxon>Bacteroidota</taxon>
        <taxon>Cytophagia</taxon>
        <taxon>Cytophagales</taxon>
        <taxon>Spirosomataceae</taxon>
        <taxon>Dyadobacter</taxon>
    </lineage>
</organism>
<keyword evidence="3" id="KW-0732">Signal</keyword>
<feature type="region of interest" description="Disordered" evidence="2">
    <location>
        <begin position="25"/>
        <end position="44"/>
    </location>
</feature>
<keyword evidence="1 5" id="KW-0378">Hydrolase</keyword>
<comment type="caution">
    <text evidence="5">The sequence shown here is derived from an EMBL/GenBank/DDBJ whole genome shotgun (WGS) entry which is preliminary data.</text>
</comment>